<dbReference type="InterPro" id="IPR036312">
    <property type="entry name" value="Bifun_inhib/LTP/seed_sf"/>
</dbReference>
<evidence type="ECO:0000259" key="11">
    <source>
        <dbReference type="SMART" id="SM00499"/>
    </source>
</evidence>
<reference evidence="12" key="1">
    <citation type="submission" date="2021-01" db="UniProtKB">
        <authorList>
            <consortium name="EnsemblPlants"/>
        </authorList>
    </citation>
    <scope>IDENTIFICATION</scope>
</reference>
<evidence type="ECO:0000256" key="3">
    <source>
        <dbReference type="ARBA" id="ARBA00022475"/>
    </source>
</evidence>
<protein>
    <recommendedName>
        <fullName evidence="11">Bifunctional inhibitor/plant lipid transfer protein/seed storage helical domain-containing protein</fullName>
    </recommendedName>
</protein>
<evidence type="ECO:0000256" key="6">
    <source>
        <dbReference type="ARBA" id="ARBA00023157"/>
    </source>
</evidence>
<dbReference type="PANTHER" id="PTHR33044">
    <property type="entry name" value="BIFUNCTIONAL INHIBITOR/LIPID-TRANSFER PROTEIN/SEED STORAGE 2S ALBUMIN SUPERFAMILY PROTEIN-RELATED"/>
    <property type="match status" value="1"/>
</dbReference>
<feature type="chain" id="PRO_5029566261" description="Bifunctional inhibitor/plant lipid transfer protein/seed storage helical domain-containing protein" evidence="10">
    <location>
        <begin position="27"/>
        <end position="176"/>
    </location>
</feature>
<dbReference type="EnsemblPlants" id="Kaladp0011s0850.1.v1.1">
    <property type="protein sequence ID" value="Kaladp0011s0850.1.v1.1"/>
    <property type="gene ID" value="Kaladp0011s0850.v1.1"/>
</dbReference>
<dbReference type="SUPFAM" id="SSF47699">
    <property type="entry name" value="Bifunctional inhibitor/lipid-transfer protein/seed storage 2S albumin"/>
    <property type="match status" value="1"/>
</dbReference>
<feature type="domain" description="Bifunctional inhibitor/plant lipid transfer protein/seed storage helical" evidence="11">
    <location>
        <begin position="39"/>
        <end position="117"/>
    </location>
</feature>
<dbReference type="OMA" id="PNICTVE"/>
<evidence type="ECO:0000256" key="4">
    <source>
        <dbReference type="ARBA" id="ARBA00022622"/>
    </source>
</evidence>
<keyword evidence="5 10" id="KW-0732">Signal</keyword>
<dbReference type="Pfam" id="PF14368">
    <property type="entry name" value="LTP_2"/>
    <property type="match status" value="1"/>
</dbReference>
<evidence type="ECO:0000256" key="7">
    <source>
        <dbReference type="ARBA" id="ARBA00023180"/>
    </source>
</evidence>
<keyword evidence="13" id="KW-1185">Reference proteome</keyword>
<dbReference type="CDD" id="cd00010">
    <property type="entry name" value="AAI_LTSS"/>
    <property type="match status" value="1"/>
</dbReference>
<keyword evidence="7" id="KW-0325">Glycoprotein</keyword>
<dbReference type="Gene3D" id="1.10.110.10">
    <property type="entry name" value="Plant lipid-transfer and hydrophobic proteins"/>
    <property type="match status" value="1"/>
</dbReference>
<evidence type="ECO:0000256" key="9">
    <source>
        <dbReference type="SAM" id="MobiDB-lite"/>
    </source>
</evidence>
<proteinExistence type="inferred from homology"/>
<evidence type="ECO:0000256" key="2">
    <source>
        <dbReference type="ARBA" id="ARBA00009748"/>
    </source>
</evidence>
<dbReference type="GO" id="GO:0005886">
    <property type="term" value="C:plasma membrane"/>
    <property type="evidence" value="ECO:0007669"/>
    <property type="project" value="UniProtKB-SubCell"/>
</dbReference>
<dbReference type="AlphaFoldDB" id="A0A7N0RIV2"/>
<dbReference type="Proteomes" id="UP000594263">
    <property type="component" value="Unplaced"/>
</dbReference>
<evidence type="ECO:0000256" key="8">
    <source>
        <dbReference type="ARBA" id="ARBA00023288"/>
    </source>
</evidence>
<evidence type="ECO:0000313" key="12">
    <source>
        <dbReference type="EnsemblPlants" id="Kaladp0011s0850.1.v1.1"/>
    </source>
</evidence>
<keyword evidence="8" id="KW-0449">Lipoprotein</keyword>
<keyword evidence="6" id="KW-1015">Disulfide bond</keyword>
<comment type="similarity">
    <text evidence="2">Belongs to the plant LTP family.</text>
</comment>
<evidence type="ECO:0000256" key="1">
    <source>
        <dbReference type="ARBA" id="ARBA00004609"/>
    </source>
</evidence>
<dbReference type="InterPro" id="IPR016140">
    <property type="entry name" value="Bifunc_inhib/LTP/seed_store"/>
</dbReference>
<organism evidence="12 13">
    <name type="scientific">Kalanchoe fedtschenkoi</name>
    <name type="common">Lavender scallops</name>
    <name type="synonym">South American air plant</name>
    <dbReference type="NCBI Taxonomy" id="63787"/>
    <lineage>
        <taxon>Eukaryota</taxon>
        <taxon>Viridiplantae</taxon>
        <taxon>Streptophyta</taxon>
        <taxon>Embryophyta</taxon>
        <taxon>Tracheophyta</taxon>
        <taxon>Spermatophyta</taxon>
        <taxon>Magnoliopsida</taxon>
        <taxon>eudicotyledons</taxon>
        <taxon>Gunneridae</taxon>
        <taxon>Pentapetalae</taxon>
        <taxon>Saxifragales</taxon>
        <taxon>Crassulaceae</taxon>
        <taxon>Kalanchoe</taxon>
    </lineage>
</organism>
<dbReference type="GO" id="GO:0098552">
    <property type="term" value="C:side of membrane"/>
    <property type="evidence" value="ECO:0007669"/>
    <property type="project" value="UniProtKB-KW"/>
</dbReference>
<keyword evidence="4" id="KW-0472">Membrane</keyword>
<feature type="compositionally biased region" description="Low complexity" evidence="9">
    <location>
        <begin position="118"/>
        <end position="136"/>
    </location>
</feature>
<evidence type="ECO:0000256" key="10">
    <source>
        <dbReference type="SAM" id="SignalP"/>
    </source>
</evidence>
<dbReference type="InterPro" id="IPR043325">
    <property type="entry name" value="LTSS"/>
</dbReference>
<accession>A0A7N0RIV2</accession>
<feature type="region of interest" description="Disordered" evidence="9">
    <location>
        <begin position="112"/>
        <end position="145"/>
    </location>
</feature>
<keyword evidence="3" id="KW-1003">Cell membrane</keyword>
<evidence type="ECO:0000256" key="5">
    <source>
        <dbReference type="ARBA" id="ARBA00022729"/>
    </source>
</evidence>
<keyword evidence="4" id="KW-0336">GPI-anchor</keyword>
<dbReference type="Gramene" id="Kaladp0011s0850.1.v1.1">
    <property type="protein sequence ID" value="Kaladp0011s0850.1.v1.1"/>
    <property type="gene ID" value="Kaladp0011s0850.v1.1"/>
</dbReference>
<comment type="subcellular location">
    <subcellularLocation>
        <location evidence="1">Cell membrane</location>
        <topology evidence="1">Lipid-anchor</topology>
        <topology evidence="1">GPI-anchor</topology>
    </subcellularLocation>
</comment>
<dbReference type="FunFam" id="1.10.110.10:FF:000001">
    <property type="entry name" value="Bifunctional inhibitor/lipid-transfer protein/seed storage 2S albumin superfamily protein"/>
    <property type="match status" value="1"/>
</dbReference>
<sequence>MSPTRCALPLTLAAVFLTAFSVAISAQPLPAAPAPGPDCFTLLLNMSDCLTYVEEGSNLTKPEKPCCSELAGLVDKDPICLCQLLGNAGSFGVRIDLSRALKLPDACQVSTPPASSCPAVGAPPSLSPSVSPDSGPEASTPSAVTVNNDTGASSLRNVSALVWVAGLAFGFLHAMV</sequence>
<feature type="signal peptide" evidence="10">
    <location>
        <begin position="1"/>
        <end position="26"/>
    </location>
</feature>
<evidence type="ECO:0000313" key="13">
    <source>
        <dbReference type="Proteomes" id="UP000594263"/>
    </source>
</evidence>
<dbReference type="SMART" id="SM00499">
    <property type="entry name" value="AAI"/>
    <property type="match status" value="1"/>
</dbReference>
<name>A0A7N0RIV2_KALFE</name>